<evidence type="ECO:0000313" key="2">
    <source>
        <dbReference type="EMBL" id="CAE8646127.1"/>
    </source>
</evidence>
<proteinExistence type="predicted"/>
<sequence length="1580" mass="168976">MSVIQTCQHHHTQQQTPVPSDAPSGCSAPSAMYQRLGSKCCLLGFRVRAEKCGGCPLGSRARFLPDSQLICGSQLCAISRGLLVDSCPQKHPFQAVKARFAESEASALNAAEPPAATVGDFRWTLVQSSAGLLPPGGLEVLRNSGVATAACSSFRKLQRTAAAEQQEIRTASLRNLRVSSKLEEVACSNELRLTGSPCMKQLMQLGLPKLDSTAFGTDDENSLIGGQPGWLGCSGGSGTNPCPPALIASGPRVTCHSPWSEPLLTEIDSPLTFGQSERHFMMPSDGQLCLVQTGTRCPSDHVTAQCLQLPPPTRQAAGHRAFGKTAPSRMTPVQWLENLPKLDILLARGSIDQDSSFLKSASCVFLAQALLRHGGDSLVARRLARPWEALPGFTGRSPAIMPAIRKPTSALAYRAGAAGRPPFLRNASAFLCCDVVESGCQARDPLEKPWTTPAVDELRAVASVRCPEPLDNSLTASGPVCVEAASAAKRCISAFVCLLIPRISRQSILSTFPSELQDEVNENLLIPIKGRSFPPARDSMPGVAPLRPEVRAKCELVCDTPLVSELSVTKHRPFCPCCSGTFRLQCWNLLACPRLRQYAAHSSRMSVIQTCQHHHTQQQTPVPSDAPSGCSAPSAMYQRLGSKCCLLGFRVRAEKCGGCPLGSRARFLPDSQLICGSQLCAISRGLLVDSCPQKHPFQAVKARFAESEASALNAAEPPAATVGDFRWTLVQSSAGLLPPGGLEVLRYGEVATAAGSSFRKLQRAAAAEQQEIRTASLRNLRVSSKLEEVACSSERRLTGSPCMKQLMQLGLPKLDSTAFGTDDENSLIGGQPGWLGCSGGSGTNPCPPALIASGPRVTCHSPWSEPLLNEIDSPLTFGQSERHFMMPSDGQLCLVQTGTRCPSDHVTAQCLQLPPPTRQAAGHCAFGKTAVWQAGLVGSLHGTSPFFPGRRGHCKVLRMPNILMTSLFRVRHAARCVLPGLLELAEPSRMTPVQWLENLPKLDILLARGSIDQDSSFLTSASCVFLAEALLRHGGDSLVARRLARPWEALPSFTGRSLAIMPAIRKPTLALAYCAGAAGAAGRPPFLRNASAFLCCDVVEPGCQARSSGLHGHRWPKRLELMLLRPRHLRVSWKCTESGSQDVSGSLNFLSCRFEGYAVPGVLAHAPSSAGCPAFATKATRRAGLISLPLSLTRVVAEQNWQTRQVVRCMLPQKALLAFRKLPHSKPPLGIGFPSFCQQSGCDSLGNSSNVPSKSRSSALRLRASLQGTGRLTPNTLAPSVAGASDVALHLESASWPLRLVHYKSYQLGELQQLQATSNCQLAVREEQRHRPSLVNVRSFGRPPIIRLPAVAISQLLQLPKASRSVRADCLWRAVRQSGRQRVSNPCAVVAAAVRARAAAAWFSASVPASPAARSLAVSAAAHSFVSLPCFAGLQERCTGSGTAVVAPFGSVEAMVWWTLVQSSAGLLPTGGLEALRNSGVATAACASFRKLQRTAAAEQQEFRTASLRNLRVSSKLEEVACSNELRLTGSPCMKQLMQLGLPKLDSTAFGTDDENSLIGGQPGWLGYLLLCCKLARFAL</sequence>
<name>A0A813I6Q6_POLGL</name>
<evidence type="ECO:0000313" key="3">
    <source>
        <dbReference type="Proteomes" id="UP000626109"/>
    </source>
</evidence>
<accession>A0A813I6Q6</accession>
<dbReference type="Proteomes" id="UP000626109">
    <property type="component" value="Unassembled WGS sequence"/>
</dbReference>
<dbReference type="EMBL" id="CAJNNW010004140">
    <property type="protein sequence ID" value="CAE8646127.1"/>
    <property type="molecule type" value="Genomic_DNA"/>
</dbReference>
<gene>
    <name evidence="2" type="ORF">PGLA2088_LOCUS4526</name>
</gene>
<reference evidence="2" key="1">
    <citation type="submission" date="2021-02" db="EMBL/GenBank/DDBJ databases">
        <authorList>
            <person name="Dougan E. K."/>
            <person name="Rhodes N."/>
            <person name="Thang M."/>
            <person name="Chan C."/>
        </authorList>
    </citation>
    <scope>NUCLEOTIDE SEQUENCE</scope>
</reference>
<organism evidence="2 3">
    <name type="scientific">Polarella glacialis</name>
    <name type="common">Dinoflagellate</name>
    <dbReference type="NCBI Taxonomy" id="89957"/>
    <lineage>
        <taxon>Eukaryota</taxon>
        <taxon>Sar</taxon>
        <taxon>Alveolata</taxon>
        <taxon>Dinophyceae</taxon>
        <taxon>Suessiales</taxon>
        <taxon>Suessiaceae</taxon>
        <taxon>Polarella</taxon>
    </lineage>
</organism>
<feature type="region of interest" description="Disordered" evidence="1">
    <location>
        <begin position="1"/>
        <end position="24"/>
    </location>
</feature>
<comment type="caution">
    <text evidence="2">The sequence shown here is derived from an EMBL/GenBank/DDBJ whole genome shotgun (WGS) entry which is preliminary data.</text>
</comment>
<evidence type="ECO:0000256" key="1">
    <source>
        <dbReference type="SAM" id="MobiDB-lite"/>
    </source>
</evidence>
<protein>
    <submittedName>
        <fullName evidence="2">Uncharacterized protein</fullName>
    </submittedName>
</protein>